<dbReference type="PANTHER" id="PTHR43046">
    <property type="entry name" value="GDP-MANNOSE MANNOSYL HYDROLASE"/>
    <property type="match status" value="1"/>
</dbReference>
<protein>
    <submittedName>
        <fullName evidence="4">Phosphotransferase</fullName>
    </submittedName>
</protein>
<dbReference type="InterPro" id="IPR015797">
    <property type="entry name" value="NUDIX_hydrolase-like_dom_sf"/>
</dbReference>
<evidence type="ECO:0000259" key="3">
    <source>
        <dbReference type="PROSITE" id="PS51462"/>
    </source>
</evidence>
<dbReference type="EMBL" id="JBHSOD010000066">
    <property type="protein sequence ID" value="MFC5889824.1"/>
    <property type="molecule type" value="Genomic_DNA"/>
</dbReference>
<evidence type="ECO:0000256" key="2">
    <source>
        <dbReference type="ARBA" id="ARBA00022801"/>
    </source>
</evidence>
<organism evidence="4 5">
    <name type="scientific">Kitasatospora aburaviensis</name>
    <dbReference type="NCBI Taxonomy" id="67265"/>
    <lineage>
        <taxon>Bacteria</taxon>
        <taxon>Bacillati</taxon>
        <taxon>Actinomycetota</taxon>
        <taxon>Actinomycetes</taxon>
        <taxon>Kitasatosporales</taxon>
        <taxon>Streptomycetaceae</taxon>
        <taxon>Kitasatospora</taxon>
    </lineage>
</organism>
<proteinExistence type="predicted"/>
<keyword evidence="2" id="KW-0378">Hydrolase</keyword>
<sequence>MTGHQAAAEQRHRECIDVHLILRRDGPRGPEVLLSRRAGDVYAAGLWHLVSGHLDGPHEDIVEALVREAREESGIAVDPADVGAATVVHHRAPAGAARIGFFFEVRRWQGTPAVQEPQVCDGMDWFALDDLPTPMVAYCRAGLDAYVAGRPVAVHFQEPGDPISYSPDHHRLHTLPTAGAQETPAPLVRRFAEQAVGRITSWSDISWPRDGSRVWRAGGVRGGTWFVKVHQSDRFHDREVAAYRTWVPTLGGAVPRLVAADPGLRAIVVTAVPGRPLHGAVHPPEEQRRIFRAIGALAAAIHRCALGSLTPVTAAAALGKLEGYLAAARGRLAPGDEELVRALAKQAERLPPVEEVATHGDLQLRNLLWDDQAGRLFAIDFERSEPGPAIRDIARLADAWGDRADLQAAFVAGYGRLLTPTEEDHLTLLQALDSVSAVQYGTTHDDPELVERGLRTLARLRAAHRP</sequence>
<dbReference type="InterPro" id="IPR002575">
    <property type="entry name" value="Aminoglycoside_PTrfase"/>
</dbReference>
<dbReference type="SUPFAM" id="SSF56112">
    <property type="entry name" value="Protein kinase-like (PK-like)"/>
    <property type="match status" value="1"/>
</dbReference>
<keyword evidence="5" id="KW-1185">Reference proteome</keyword>
<dbReference type="Proteomes" id="UP001596067">
    <property type="component" value="Unassembled WGS sequence"/>
</dbReference>
<dbReference type="SUPFAM" id="SSF55811">
    <property type="entry name" value="Nudix"/>
    <property type="match status" value="1"/>
</dbReference>
<comment type="caution">
    <text evidence="4">The sequence shown here is derived from an EMBL/GenBank/DDBJ whole genome shotgun (WGS) entry which is preliminary data.</text>
</comment>
<comment type="cofactor">
    <cofactor evidence="1">
        <name>Mg(2+)</name>
        <dbReference type="ChEBI" id="CHEBI:18420"/>
    </cofactor>
</comment>
<feature type="domain" description="Nudix hydrolase" evidence="3">
    <location>
        <begin position="11"/>
        <end position="148"/>
    </location>
</feature>
<gene>
    <name evidence="4" type="ORF">ACFP0N_33145</name>
</gene>
<dbReference type="Gene3D" id="3.90.79.10">
    <property type="entry name" value="Nucleoside Triphosphate Pyrophosphohydrolase"/>
    <property type="match status" value="1"/>
</dbReference>
<accession>A0ABW1FAB7</accession>
<name>A0ABW1FAB7_9ACTN</name>
<dbReference type="PROSITE" id="PS51462">
    <property type="entry name" value="NUDIX"/>
    <property type="match status" value="1"/>
</dbReference>
<dbReference type="PANTHER" id="PTHR43046:SF16">
    <property type="entry name" value="ADP-RIBOSE PYROPHOSPHATASE YJHB-RELATED"/>
    <property type="match status" value="1"/>
</dbReference>
<dbReference type="CDD" id="cd04683">
    <property type="entry name" value="NUDIX_Hydrolase"/>
    <property type="match status" value="1"/>
</dbReference>
<dbReference type="Gene3D" id="3.90.1200.10">
    <property type="match status" value="1"/>
</dbReference>
<dbReference type="Pfam" id="PF00293">
    <property type="entry name" value="NUDIX"/>
    <property type="match status" value="1"/>
</dbReference>
<reference evidence="5" key="1">
    <citation type="journal article" date="2019" name="Int. J. Syst. Evol. Microbiol.">
        <title>The Global Catalogue of Microorganisms (GCM) 10K type strain sequencing project: providing services to taxonomists for standard genome sequencing and annotation.</title>
        <authorList>
            <consortium name="The Broad Institute Genomics Platform"/>
            <consortium name="The Broad Institute Genome Sequencing Center for Infectious Disease"/>
            <person name="Wu L."/>
            <person name="Ma J."/>
        </authorList>
    </citation>
    <scope>NUCLEOTIDE SEQUENCE [LARGE SCALE GENOMIC DNA]</scope>
    <source>
        <strain evidence="5">CGMCC 4.1469</strain>
    </source>
</reference>
<dbReference type="InterPro" id="IPR011009">
    <property type="entry name" value="Kinase-like_dom_sf"/>
</dbReference>
<evidence type="ECO:0000313" key="4">
    <source>
        <dbReference type="EMBL" id="MFC5889824.1"/>
    </source>
</evidence>
<dbReference type="Pfam" id="PF01636">
    <property type="entry name" value="APH"/>
    <property type="match status" value="1"/>
</dbReference>
<evidence type="ECO:0000256" key="1">
    <source>
        <dbReference type="ARBA" id="ARBA00001946"/>
    </source>
</evidence>
<evidence type="ECO:0000313" key="5">
    <source>
        <dbReference type="Proteomes" id="UP001596067"/>
    </source>
</evidence>
<dbReference type="InterPro" id="IPR000086">
    <property type="entry name" value="NUDIX_hydrolase_dom"/>
</dbReference>
<dbReference type="RefSeq" id="WP_313761426.1">
    <property type="nucleotide sequence ID" value="NZ_BAAAVH010000040.1"/>
</dbReference>